<reference evidence="11" key="1">
    <citation type="submission" date="2021-06" db="EMBL/GenBank/DDBJ databases">
        <authorList>
            <person name="Kallberg Y."/>
            <person name="Tangrot J."/>
            <person name="Rosling A."/>
        </authorList>
    </citation>
    <scope>NUCLEOTIDE SEQUENCE</scope>
    <source>
        <strain evidence="11">IN212</strain>
    </source>
</reference>
<evidence type="ECO:0000256" key="10">
    <source>
        <dbReference type="RuleBase" id="RU363110"/>
    </source>
</evidence>
<dbReference type="Pfam" id="PF03155">
    <property type="entry name" value="Alg6_Alg8"/>
    <property type="match status" value="1"/>
</dbReference>
<dbReference type="Proteomes" id="UP000789396">
    <property type="component" value="Unassembled WGS sequence"/>
</dbReference>
<evidence type="ECO:0000313" key="12">
    <source>
        <dbReference type="Proteomes" id="UP000789396"/>
    </source>
</evidence>
<organism evidence="11 12">
    <name type="scientific">Racocetra fulgida</name>
    <dbReference type="NCBI Taxonomy" id="60492"/>
    <lineage>
        <taxon>Eukaryota</taxon>
        <taxon>Fungi</taxon>
        <taxon>Fungi incertae sedis</taxon>
        <taxon>Mucoromycota</taxon>
        <taxon>Glomeromycotina</taxon>
        <taxon>Glomeromycetes</taxon>
        <taxon>Diversisporales</taxon>
        <taxon>Gigasporaceae</taxon>
        <taxon>Racocetra</taxon>
    </lineage>
</organism>
<sequence>VIKLGIAVIVTFGIVFCPFLVSLEQISQVIIRIFPLQRGLYEDKVANIWCAINIIIKLREILGIQALAKIR</sequence>
<evidence type="ECO:0000256" key="5">
    <source>
        <dbReference type="ARBA" id="ARBA00022679"/>
    </source>
</evidence>
<dbReference type="OrthoDB" id="5589195at2759"/>
<dbReference type="PANTHER" id="PTHR12413">
    <property type="entry name" value="DOLICHYL GLYCOSYLTRANSFERASE"/>
    <property type="match status" value="1"/>
</dbReference>
<keyword evidence="5 10" id="KW-0808">Transferase</keyword>
<dbReference type="GO" id="GO:0042281">
    <property type="term" value="F:dolichyl pyrophosphate Man9GlcNAc2 alpha-1,3-glucosyltransferase activity"/>
    <property type="evidence" value="ECO:0007669"/>
    <property type="project" value="TreeGrafter"/>
</dbReference>
<dbReference type="AlphaFoldDB" id="A0A9N8ZBX1"/>
<dbReference type="GO" id="GO:0005789">
    <property type="term" value="C:endoplasmic reticulum membrane"/>
    <property type="evidence" value="ECO:0007669"/>
    <property type="project" value="UniProtKB-SubCell"/>
</dbReference>
<dbReference type="PANTHER" id="PTHR12413:SF1">
    <property type="entry name" value="DOLICHYL PYROPHOSPHATE MAN9GLCNAC2 ALPHA-1,3-GLUCOSYLTRANSFERASE"/>
    <property type="match status" value="1"/>
</dbReference>
<evidence type="ECO:0000256" key="2">
    <source>
        <dbReference type="ARBA" id="ARBA00004922"/>
    </source>
</evidence>
<comment type="caution">
    <text evidence="11">The sequence shown here is derived from an EMBL/GenBank/DDBJ whole genome shotgun (WGS) entry which is preliminary data.</text>
</comment>
<evidence type="ECO:0000256" key="1">
    <source>
        <dbReference type="ARBA" id="ARBA00004477"/>
    </source>
</evidence>
<comment type="subcellular location">
    <subcellularLocation>
        <location evidence="1 10">Endoplasmic reticulum membrane</location>
        <topology evidence="1 10">Multi-pass membrane protein</topology>
    </subcellularLocation>
</comment>
<evidence type="ECO:0000256" key="8">
    <source>
        <dbReference type="ARBA" id="ARBA00022989"/>
    </source>
</evidence>
<keyword evidence="6 10" id="KW-0812">Transmembrane</keyword>
<gene>
    <name evidence="11" type="ORF">RFULGI_LOCUS1469</name>
</gene>
<accession>A0A9N8ZBX1</accession>
<keyword evidence="12" id="KW-1185">Reference proteome</keyword>
<name>A0A9N8ZBX1_9GLOM</name>
<feature type="transmembrane region" description="Helical" evidence="10">
    <location>
        <begin position="6"/>
        <end position="23"/>
    </location>
</feature>
<keyword evidence="7 10" id="KW-0256">Endoplasmic reticulum</keyword>
<comment type="caution">
    <text evidence="10">Lacks conserved residue(s) required for the propagation of feature annotation.</text>
</comment>
<protein>
    <recommendedName>
        <fullName evidence="10">Alpha-1,3-glucosyltransferase</fullName>
        <ecNumber evidence="10">2.4.1.-</ecNumber>
    </recommendedName>
</protein>
<comment type="pathway">
    <text evidence="2 10">Protein modification; protein glycosylation.</text>
</comment>
<dbReference type="EC" id="2.4.1.-" evidence="10"/>
<keyword evidence="8 10" id="KW-1133">Transmembrane helix</keyword>
<dbReference type="EMBL" id="CAJVPZ010000903">
    <property type="protein sequence ID" value="CAG8479333.1"/>
    <property type="molecule type" value="Genomic_DNA"/>
</dbReference>
<evidence type="ECO:0000313" key="11">
    <source>
        <dbReference type="EMBL" id="CAG8479333.1"/>
    </source>
</evidence>
<feature type="non-terminal residue" evidence="11">
    <location>
        <position position="1"/>
    </location>
</feature>
<proteinExistence type="inferred from homology"/>
<keyword evidence="4 10" id="KW-0328">Glycosyltransferase</keyword>
<evidence type="ECO:0000256" key="7">
    <source>
        <dbReference type="ARBA" id="ARBA00022824"/>
    </source>
</evidence>
<dbReference type="InterPro" id="IPR004856">
    <property type="entry name" value="Glyco_trans_ALG6/ALG8"/>
</dbReference>
<evidence type="ECO:0000256" key="4">
    <source>
        <dbReference type="ARBA" id="ARBA00022676"/>
    </source>
</evidence>
<comment type="similarity">
    <text evidence="3 10">Belongs to the ALG6/ALG8 glucosyltransferase family.</text>
</comment>
<evidence type="ECO:0000256" key="3">
    <source>
        <dbReference type="ARBA" id="ARBA00008715"/>
    </source>
</evidence>
<evidence type="ECO:0000256" key="6">
    <source>
        <dbReference type="ARBA" id="ARBA00022692"/>
    </source>
</evidence>
<evidence type="ECO:0000256" key="9">
    <source>
        <dbReference type="ARBA" id="ARBA00023136"/>
    </source>
</evidence>
<keyword evidence="9 10" id="KW-0472">Membrane</keyword>